<dbReference type="SUPFAM" id="SSF53187">
    <property type="entry name" value="Zn-dependent exopeptidases"/>
    <property type="match status" value="1"/>
</dbReference>
<dbReference type="InterPro" id="IPR007709">
    <property type="entry name" value="N-FG_amidohydro"/>
</dbReference>
<dbReference type="Proteomes" id="UP000000792">
    <property type="component" value="Chromosome"/>
</dbReference>
<dbReference type="OrthoDB" id="117578at2157"/>
<evidence type="ECO:0000313" key="2">
    <source>
        <dbReference type="Proteomes" id="UP000000792"/>
    </source>
</evidence>
<evidence type="ECO:0000313" key="1">
    <source>
        <dbReference type="EMBL" id="ABX12899.1"/>
    </source>
</evidence>
<dbReference type="GeneID" id="5773487"/>
<gene>
    <name evidence="1" type="ordered locus">Nmar_1003</name>
</gene>
<dbReference type="Pfam" id="PF05013">
    <property type="entry name" value="FGase"/>
    <property type="match status" value="1"/>
</dbReference>
<dbReference type="EnsemblBacteria" id="ABX12899">
    <property type="protein sequence ID" value="ABX12899"/>
    <property type="gene ID" value="Nmar_1003"/>
</dbReference>
<sequence length="259" mass="29547">MKKFPVLLSIPHGGLKKPAELDGHLTITNKDLFDDADPFVIELYDLGDKVQRVIKTDIARAFVDLNRSLQDMPPDNPDGLIKSMTCYEKPIYIKGKEPNESLRDLLVEFYYMPYHRALQKSFSELDLQLCLDCHSMASVAPGISPDGANKKRPLFCLSNQDGKTCSDEMLELLADCISSSYSIDRKEISLNDPFHGGHITKTYGNNPLPWIQIEMNRSLYLSPPWFDQESLSVENTHLQKLNKQFENSLELFFSEIRTL</sequence>
<dbReference type="RefSeq" id="WP_012215386.1">
    <property type="nucleotide sequence ID" value="NC_010085.1"/>
</dbReference>
<dbReference type="KEGG" id="nmr:Nmar_1003"/>
<dbReference type="InParanoid" id="A9A3G7"/>
<keyword evidence="2" id="KW-1185">Reference proteome</keyword>
<organism evidence="1 2">
    <name type="scientific">Nitrosopumilus maritimus (strain SCM1)</name>
    <dbReference type="NCBI Taxonomy" id="436308"/>
    <lineage>
        <taxon>Archaea</taxon>
        <taxon>Nitrososphaerota</taxon>
        <taxon>Nitrososphaeria</taxon>
        <taxon>Nitrosopumilales</taxon>
        <taxon>Nitrosopumilaceae</taxon>
        <taxon>Nitrosopumilus</taxon>
    </lineage>
</organism>
<reference evidence="1 2" key="1">
    <citation type="journal article" date="2010" name="Proc. Natl. Acad. Sci. U.S.A.">
        <title>Nitrosopumilus maritimus genome reveals unique mechanisms for nitrification and autotrophy in globally distributed marine crenarchaea.</title>
        <authorList>
            <person name="Walker C.B."/>
            <person name="de la Torre J.R."/>
            <person name="Klotz M.G."/>
            <person name="Urakawa H."/>
            <person name="Pinel N."/>
            <person name="Arp D.J."/>
            <person name="Brochier-Armanet C."/>
            <person name="Chain P.S."/>
            <person name="Chan P.P."/>
            <person name="Gollabgir A."/>
            <person name="Hemp J."/>
            <person name="Hugler M."/>
            <person name="Karr E.A."/>
            <person name="Konneke M."/>
            <person name="Shin M."/>
            <person name="Lawton T.J."/>
            <person name="Lowe T."/>
            <person name="Martens-Habbena W."/>
            <person name="Sayavedra-Soto L.A."/>
            <person name="Lang D."/>
            <person name="Sievert S.M."/>
            <person name="Rosenzweig A.C."/>
            <person name="Manning G."/>
            <person name="Stahl D.A."/>
        </authorList>
    </citation>
    <scope>NUCLEOTIDE SEQUENCE [LARGE SCALE GENOMIC DNA]</scope>
    <source>
        <strain evidence="1 2">SCM1</strain>
    </source>
</reference>
<name>A9A3G7_NITMS</name>
<dbReference type="PhylomeDB" id="A9A3G7"/>
<dbReference type="EMBL" id="CP000866">
    <property type="protein sequence ID" value="ABX12899.1"/>
    <property type="molecule type" value="Genomic_DNA"/>
</dbReference>
<accession>A9A3G7</accession>
<dbReference type="AlphaFoldDB" id="A9A3G7"/>
<dbReference type="Gene3D" id="3.40.630.40">
    <property type="entry name" value="Zn-dependent exopeptidases"/>
    <property type="match status" value="1"/>
</dbReference>
<protein>
    <submittedName>
        <fullName evidence="1">N-formylglutamate amidohydrolase</fullName>
    </submittedName>
</protein>
<dbReference type="HOGENOM" id="CLU_069318_2_0_2"/>
<dbReference type="eggNOG" id="arCOG08266">
    <property type="taxonomic scope" value="Archaea"/>
</dbReference>
<dbReference type="STRING" id="436308.Nmar_1003"/>
<proteinExistence type="predicted"/>